<evidence type="ECO:0000313" key="3">
    <source>
        <dbReference type="Proteomes" id="UP000663570"/>
    </source>
</evidence>
<evidence type="ECO:0000256" key="1">
    <source>
        <dbReference type="SAM" id="SignalP"/>
    </source>
</evidence>
<sequence>MIAFRRALRQLCLVLTVSLLAACGGGGDSTPVDPATQPTRDTSLRIQSTGNQVNYPIHVYLPPGYATSTKDYPVLYTMDAEWSFLPLSTELFEQHKEVIVISIGNSDGQATGQRWIDYQMPGAAAHYRFLTQQVIPYVEARYRIDPTRRTLIGHSMGGLFAGLVLLLEDPAHRYFANYISQDGSFWVQEDVVAGLEAALAQRTQSVPARLFIFSASQGDGNLSTVEPFRDLFVARNYQNLVYSYEAFPTTHSGMVIPSFRRAIAELYP</sequence>
<evidence type="ECO:0000313" key="2">
    <source>
        <dbReference type="EMBL" id="QSI76986.1"/>
    </source>
</evidence>
<dbReference type="InterPro" id="IPR000801">
    <property type="entry name" value="Esterase-like"/>
</dbReference>
<dbReference type="SUPFAM" id="SSF53474">
    <property type="entry name" value="alpha/beta-Hydrolases"/>
    <property type="match status" value="1"/>
</dbReference>
<keyword evidence="1" id="KW-0732">Signal</keyword>
<keyword evidence="2" id="KW-0378">Hydrolase</keyword>
<dbReference type="PANTHER" id="PTHR48098:SF6">
    <property type="entry name" value="FERRI-BACILLIBACTIN ESTERASE BESA"/>
    <property type="match status" value="1"/>
</dbReference>
<organism evidence="2 3">
    <name type="scientific">Niveibacterium microcysteis</name>
    <dbReference type="NCBI Taxonomy" id="2811415"/>
    <lineage>
        <taxon>Bacteria</taxon>
        <taxon>Pseudomonadati</taxon>
        <taxon>Pseudomonadota</taxon>
        <taxon>Betaproteobacteria</taxon>
        <taxon>Rhodocyclales</taxon>
        <taxon>Rhodocyclaceae</taxon>
        <taxon>Niveibacterium</taxon>
    </lineage>
</organism>
<protein>
    <submittedName>
        <fullName evidence="2">Alpha/beta hydrolase</fullName>
    </submittedName>
</protein>
<dbReference type="Proteomes" id="UP000663570">
    <property type="component" value="Chromosome"/>
</dbReference>
<dbReference type="InterPro" id="IPR029058">
    <property type="entry name" value="AB_hydrolase_fold"/>
</dbReference>
<feature type="signal peptide" evidence="1">
    <location>
        <begin position="1"/>
        <end position="21"/>
    </location>
</feature>
<reference evidence="2 3" key="1">
    <citation type="submission" date="2021-02" db="EMBL/GenBank/DDBJ databases">
        <title>Niveibacterium changnyeongensis HC41.</title>
        <authorList>
            <person name="Kang M."/>
        </authorList>
    </citation>
    <scope>NUCLEOTIDE SEQUENCE [LARGE SCALE GENOMIC DNA]</scope>
    <source>
        <strain evidence="2 3">HC41</strain>
    </source>
</reference>
<dbReference type="Pfam" id="PF00756">
    <property type="entry name" value="Esterase"/>
    <property type="match status" value="1"/>
</dbReference>
<dbReference type="InterPro" id="IPR050583">
    <property type="entry name" value="Mycobacterial_A85_antigen"/>
</dbReference>
<keyword evidence="3" id="KW-1185">Reference proteome</keyword>
<dbReference type="PROSITE" id="PS51257">
    <property type="entry name" value="PROKAR_LIPOPROTEIN"/>
    <property type="match status" value="1"/>
</dbReference>
<name>A0ABX7M5F8_9RHOO</name>
<gene>
    <name evidence="2" type="ORF">JY500_21500</name>
</gene>
<feature type="chain" id="PRO_5046091288" evidence="1">
    <location>
        <begin position="22"/>
        <end position="268"/>
    </location>
</feature>
<proteinExistence type="predicted"/>
<dbReference type="PANTHER" id="PTHR48098">
    <property type="entry name" value="ENTEROCHELIN ESTERASE-RELATED"/>
    <property type="match status" value="1"/>
</dbReference>
<accession>A0ABX7M5F8</accession>
<dbReference type="Gene3D" id="3.40.50.1820">
    <property type="entry name" value="alpha/beta hydrolase"/>
    <property type="match status" value="1"/>
</dbReference>
<dbReference type="EMBL" id="CP071060">
    <property type="protein sequence ID" value="QSI76986.1"/>
    <property type="molecule type" value="Genomic_DNA"/>
</dbReference>
<dbReference type="RefSeq" id="WP_206254557.1">
    <property type="nucleotide sequence ID" value="NZ_CP071060.1"/>
</dbReference>
<dbReference type="GO" id="GO:0016787">
    <property type="term" value="F:hydrolase activity"/>
    <property type="evidence" value="ECO:0007669"/>
    <property type="project" value="UniProtKB-KW"/>
</dbReference>